<evidence type="ECO:0000256" key="3">
    <source>
        <dbReference type="ARBA" id="ARBA00023186"/>
    </source>
</evidence>
<evidence type="ECO:0000313" key="6">
    <source>
        <dbReference type="Proteomes" id="UP000198924"/>
    </source>
</evidence>
<comment type="function">
    <text evidence="4">Required for maturation of urease via the functional incorporation of the urease nickel metallocenter.</text>
</comment>
<dbReference type="STRING" id="45496.SAMN04488079_11529"/>
<keyword evidence="6" id="KW-1185">Reference proteome</keyword>
<comment type="subunit">
    <text evidence="4">UreD, UreF and UreG form a complex that acts as a GTP-hydrolysis-dependent molecular chaperone, activating the urease apoprotein by helping to assemble the nickel containing metallocenter of UreC. The UreE protein probably delivers the nickel.</text>
</comment>
<dbReference type="RefSeq" id="WP_091715016.1">
    <property type="nucleotide sequence ID" value="NZ_FOSH01000015.1"/>
</dbReference>
<evidence type="ECO:0000256" key="1">
    <source>
        <dbReference type="ARBA" id="ARBA00007177"/>
    </source>
</evidence>
<evidence type="ECO:0000256" key="2">
    <source>
        <dbReference type="ARBA" id="ARBA00022988"/>
    </source>
</evidence>
<proteinExistence type="inferred from homology"/>
<dbReference type="Proteomes" id="UP000198924">
    <property type="component" value="Unassembled WGS sequence"/>
</dbReference>
<keyword evidence="3 4" id="KW-0143">Chaperone</keyword>
<keyword evidence="4" id="KW-0963">Cytoplasm</keyword>
<protein>
    <recommendedName>
        <fullName evidence="4">Urease accessory protein UreD</fullName>
    </recommendedName>
</protein>
<dbReference type="Pfam" id="PF01774">
    <property type="entry name" value="UreD"/>
    <property type="match status" value="1"/>
</dbReference>
<comment type="subcellular location">
    <subcellularLocation>
        <location evidence="4">Cytoplasm</location>
    </subcellularLocation>
</comment>
<dbReference type="HAMAP" id="MF_01384">
    <property type="entry name" value="UreD"/>
    <property type="match status" value="1"/>
</dbReference>
<comment type="similarity">
    <text evidence="1 4">Belongs to the UreD family.</text>
</comment>
<evidence type="ECO:0000313" key="5">
    <source>
        <dbReference type="EMBL" id="SFK57808.1"/>
    </source>
</evidence>
<accession>A0A1I4AMS0</accession>
<name>A0A1I4AMS0_9GAMM</name>
<dbReference type="OrthoDB" id="9807968at2"/>
<sequence length="304" mass="33929">MRNADFSSLNSPPVTPIGLNTMQSRKARAELRFTKNPSGKTFISHQRAEHPFHITRPYHYEQDPEGMVTLYLQSSSGGIYRGDDLSMDVFLEEQAQLHLTTQASTIVHNTRGIKARQSVDLVLGKGSYCEYIPGPTVLFSGAAFCSNIQIKLGEGSKILFTDSFMWHDPSYKLVTEQGEHAFAGYDGNIKVVDQHMNLLVLERFRLEGKDVLQHNCAIHDSFRAQGSLFIIDQSPSLNCVLGAIREGLSHFNDIYAGASELPNNSGIIIRFLAKDGIALQKALNMSWSISREQLTGTTPRLRRK</sequence>
<dbReference type="InterPro" id="IPR002669">
    <property type="entry name" value="UreD"/>
</dbReference>
<dbReference type="AlphaFoldDB" id="A0A1I4AMS0"/>
<dbReference type="PANTHER" id="PTHR33643">
    <property type="entry name" value="UREASE ACCESSORY PROTEIN D"/>
    <property type="match status" value="1"/>
</dbReference>
<dbReference type="EMBL" id="FOSH01000015">
    <property type="protein sequence ID" value="SFK57808.1"/>
    <property type="molecule type" value="Genomic_DNA"/>
</dbReference>
<dbReference type="GO" id="GO:0005737">
    <property type="term" value="C:cytoplasm"/>
    <property type="evidence" value="ECO:0007669"/>
    <property type="project" value="UniProtKB-SubCell"/>
</dbReference>
<gene>
    <name evidence="4" type="primary">ureD</name>
    <name evidence="5" type="ORF">SAMN04488079_11529</name>
</gene>
<evidence type="ECO:0000256" key="4">
    <source>
        <dbReference type="HAMAP-Rule" id="MF_01384"/>
    </source>
</evidence>
<reference evidence="6" key="1">
    <citation type="submission" date="2016-10" db="EMBL/GenBank/DDBJ databases">
        <authorList>
            <person name="Varghese N."/>
            <person name="Submissions S."/>
        </authorList>
    </citation>
    <scope>NUCLEOTIDE SEQUENCE [LARGE SCALE GENOMIC DNA]</scope>
    <source>
        <strain evidence="6">DSM 11578</strain>
    </source>
</reference>
<keyword evidence="2 4" id="KW-0996">Nickel insertion</keyword>
<organism evidence="5 6">
    <name type="scientific">Methylophaga sulfidovorans</name>
    <dbReference type="NCBI Taxonomy" id="45496"/>
    <lineage>
        <taxon>Bacteria</taxon>
        <taxon>Pseudomonadati</taxon>
        <taxon>Pseudomonadota</taxon>
        <taxon>Gammaproteobacteria</taxon>
        <taxon>Thiotrichales</taxon>
        <taxon>Piscirickettsiaceae</taxon>
        <taxon>Methylophaga</taxon>
    </lineage>
</organism>
<dbReference type="GO" id="GO:0016151">
    <property type="term" value="F:nickel cation binding"/>
    <property type="evidence" value="ECO:0007669"/>
    <property type="project" value="UniProtKB-UniRule"/>
</dbReference>
<dbReference type="PANTHER" id="PTHR33643:SF1">
    <property type="entry name" value="UREASE ACCESSORY PROTEIN D"/>
    <property type="match status" value="1"/>
</dbReference>